<dbReference type="GO" id="GO:0005829">
    <property type="term" value="C:cytosol"/>
    <property type="evidence" value="ECO:0007669"/>
    <property type="project" value="TreeGrafter"/>
</dbReference>
<feature type="domain" description="OmpR/PhoB-type" evidence="13">
    <location>
        <begin position="153"/>
        <end position="252"/>
    </location>
</feature>
<comment type="caution">
    <text evidence="14">The sequence shown here is derived from an EMBL/GenBank/DDBJ whole genome shotgun (WGS) entry which is preliminary data.</text>
</comment>
<dbReference type="AlphaFoldDB" id="A0A0J6VBE8"/>
<evidence type="ECO:0000256" key="6">
    <source>
        <dbReference type="ARBA" id="ARBA00023125"/>
    </source>
</evidence>
<evidence type="ECO:0000256" key="10">
    <source>
        <dbReference type="PROSITE-ProRule" id="PRU00169"/>
    </source>
</evidence>
<dbReference type="PANTHER" id="PTHR48111">
    <property type="entry name" value="REGULATOR OF RPOS"/>
    <property type="match status" value="1"/>
</dbReference>
<dbReference type="CDD" id="cd17594">
    <property type="entry name" value="REC_OmpR_VirG"/>
    <property type="match status" value="1"/>
</dbReference>
<dbReference type="Proteomes" id="UP000035929">
    <property type="component" value="Unassembled WGS sequence"/>
</dbReference>
<dbReference type="InterPro" id="IPR001789">
    <property type="entry name" value="Sig_transdc_resp-reg_receiver"/>
</dbReference>
<evidence type="ECO:0000313" key="14">
    <source>
        <dbReference type="EMBL" id="KMO36351.1"/>
    </source>
</evidence>
<gene>
    <name evidence="14" type="ORF">VP06_10275</name>
</gene>
<feature type="domain" description="Response regulatory" evidence="12">
    <location>
        <begin position="20"/>
        <end position="134"/>
    </location>
</feature>
<dbReference type="OrthoDB" id="9802426at2"/>
<evidence type="ECO:0000256" key="11">
    <source>
        <dbReference type="PROSITE-ProRule" id="PRU01091"/>
    </source>
</evidence>
<dbReference type="FunFam" id="1.10.10.10:FF:000099">
    <property type="entry name" value="Two-component system response regulator TorR"/>
    <property type="match status" value="1"/>
</dbReference>
<dbReference type="GO" id="GO:0032993">
    <property type="term" value="C:protein-DNA complex"/>
    <property type="evidence" value="ECO:0007669"/>
    <property type="project" value="TreeGrafter"/>
</dbReference>
<sequence length="257" mass="28604">MIEPSLDRGQGRSARPGPTRILLVEDDAGMQRIVSEHFAGHDVDVTPAANRAEAEQRLTEGGFDLVVLDLRLGSENGLDLLRDLRARSDLPVIITTGHRRDEIDRVIGLELGADDYLVKPYGLRELLARVRVVLRRAEVAAAPGRGQESGKESHRSRFGGWVLDRRRRRLTNPAGADVALSKGEYALLVAFLDAPQRPLSREHLLQATRVHEDVFDRSIDVQILRLRRKLEVDPSAPRLIVTERGVGYVLATAVEKL</sequence>
<keyword evidence="2" id="KW-0963">Cytoplasm</keyword>
<dbReference type="PATRIC" id="fig|270351.6.peg.6950"/>
<dbReference type="PANTHER" id="PTHR48111:SF4">
    <property type="entry name" value="DNA-BINDING DUAL TRANSCRIPTIONAL REGULATOR OMPR"/>
    <property type="match status" value="1"/>
</dbReference>
<dbReference type="SUPFAM" id="SSF46894">
    <property type="entry name" value="C-terminal effector domain of the bipartite response regulators"/>
    <property type="match status" value="1"/>
</dbReference>
<evidence type="ECO:0000256" key="1">
    <source>
        <dbReference type="ARBA" id="ARBA00004496"/>
    </source>
</evidence>
<keyword evidence="8" id="KW-0804">Transcription</keyword>
<keyword evidence="6 11" id="KW-0238">DNA-binding</keyword>
<evidence type="ECO:0000259" key="12">
    <source>
        <dbReference type="PROSITE" id="PS50110"/>
    </source>
</evidence>
<keyword evidence="5" id="KW-0805">Transcription regulation</keyword>
<dbReference type="Gene3D" id="6.10.250.690">
    <property type="match status" value="1"/>
</dbReference>
<proteinExistence type="predicted"/>
<evidence type="ECO:0000256" key="2">
    <source>
        <dbReference type="ARBA" id="ARBA00022490"/>
    </source>
</evidence>
<evidence type="ECO:0000256" key="3">
    <source>
        <dbReference type="ARBA" id="ARBA00022553"/>
    </source>
</evidence>
<dbReference type="Pfam" id="PF00486">
    <property type="entry name" value="Trans_reg_C"/>
    <property type="match status" value="1"/>
</dbReference>
<comment type="subcellular location">
    <subcellularLocation>
        <location evidence="1">Cytoplasm</location>
    </subcellularLocation>
</comment>
<dbReference type="InterPro" id="IPR016032">
    <property type="entry name" value="Sig_transdc_resp-reg_C-effctor"/>
</dbReference>
<dbReference type="InterPro" id="IPR039420">
    <property type="entry name" value="WalR-like"/>
</dbReference>
<dbReference type="GO" id="GO:0000156">
    <property type="term" value="F:phosphorelay response regulator activity"/>
    <property type="evidence" value="ECO:0007669"/>
    <property type="project" value="TreeGrafter"/>
</dbReference>
<dbReference type="InterPro" id="IPR001867">
    <property type="entry name" value="OmpR/PhoB-type_DNA-bd"/>
</dbReference>
<dbReference type="SUPFAM" id="SSF52172">
    <property type="entry name" value="CheY-like"/>
    <property type="match status" value="1"/>
</dbReference>
<name>A0A0J6VBE8_9HYPH</name>
<accession>A0A0J6VBE8</accession>
<dbReference type="InterPro" id="IPR011006">
    <property type="entry name" value="CheY-like_superfamily"/>
</dbReference>
<dbReference type="GO" id="GO:0000976">
    <property type="term" value="F:transcription cis-regulatory region binding"/>
    <property type="evidence" value="ECO:0007669"/>
    <property type="project" value="TreeGrafter"/>
</dbReference>
<feature type="DNA-binding region" description="OmpR/PhoB-type" evidence="11">
    <location>
        <begin position="153"/>
        <end position="252"/>
    </location>
</feature>
<evidence type="ECO:0000256" key="9">
    <source>
        <dbReference type="ARBA" id="ARBA00067337"/>
    </source>
</evidence>
<feature type="modified residue" description="4-aspartylphosphate" evidence="10">
    <location>
        <position position="69"/>
    </location>
</feature>
<dbReference type="EMBL" id="LABX01000071">
    <property type="protein sequence ID" value="KMO36351.1"/>
    <property type="molecule type" value="Genomic_DNA"/>
</dbReference>
<dbReference type="Gene3D" id="1.10.10.10">
    <property type="entry name" value="Winged helix-like DNA-binding domain superfamily/Winged helix DNA-binding domain"/>
    <property type="match status" value="1"/>
</dbReference>
<dbReference type="CDD" id="cd00383">
    <property type="entry name" value="trans_reg_C"/>
    <property type="match status" value="1"/>
</dbReference>
<keyword evidence="3 10" id="KW-0597">Phosphoprotein</keyword>
<dbReference type="Pfam" id="PF00072">
    <property type="entry name" value="Response_reg"/>
    <property type="match status" value="1"/>
</dbReference>
<keyword evidence="4" id="KW-0902">Two-component regulatory system</keyword>
<evidence type="ECO:0000256" key="7">
    <source>
        <dbReference type="ARBA" id="ARBA00023159"/>
    </source>
</evidence>
<evidence type="ECO:0000313" key="15">
    <source>
        <dbReference type="Proteomes" id="UP000035929"/>
    </source>
</evidence>
<dbReference type="SMART" id="SM00448">
    <property type="entry name" value="REC"/>
    <property type="match status" value="1"/>
</dbReference>
<evidence type="ECO:0000256" key="4">
    <source>
        <dbReference type="ARBA" id="ARBA00023012"/>
    </source>
</evidence>
<dbReference type="SMART" id="SM00862">
    <property type="entry name" value="Trans_reg_C"/>
    <property type="match status" value="1"/>
</dbReference>
<protein>
    <recommendedName>
        <fullName evidence="9">Regulatory protein VirG</fullName>
    </recommendedName>
</protein>
<evidence type="ECO:0000259" key="13">
    <source>
        <dbReference type="PROSITE" id="PS51755"/>
    </source>
</evidence>
<reference evidence="14 15" key="1">
    <citation type="submission" date="2015-03" db="EMBL/GenBank/DDBJ databases">
        <title>Genome sequencing of Methylobacterium aquaticum DSM16371 type strain.</title>
        <authorList>
            <person name="Chaudhry V."/>
            <person name="Patil P.B."/>
        </authorList>
    </citation>
    <scope>NUCLEOTIDE SEQUENCE [LARGE SCALE GENOMIC DNA]</scope>
    <source>
        <strain evidence="14 15">DSM 16371</strain>
    </source>
</reference>
<dbReference type="GO" id="GO:0006355">
    <property type="term" value="P:regulation of DNA-templated transcription"/>
    <property type="evidence" value="ECO:0007669"/>
    <property type="project" value="InterPro"/>
</dbReference>
<dbReference type="RefSeq" id="WP_048463663.1">
    <property type="nucleotide sequence ID" value="NZ_JBNTQU010000030.1"/>
</dbReference>
<evidence type="ECO:0000256" key="5">
    <source>
        <dbReference type="ARBA" id="ARBA00023015"/>
    </source>
</evidence>
<dbReference type="Gene3D" id="3.40.50.2300">
    <property type="match status" value="1"/>
</dbReference>
<organism evidence="14 15">
    <name type="scientific">Methylobacterium aquaticum</name>
    <dbReference type="NCBI Taxonomy" id="270351"/>
    <lineage>
        <taxon>Bacteria</taxon>
        <taxon>Pseudomonadati</taxon>
        <taxon>Pseudomonadota</taxon>
        <taxon>Alphaproteobacteria</taxon>
        <taxon>Hyphomicrobiales</taxon>
        <taxon>Methylobacteriaceae</taxon>
        <taxon>Methylobacterium</taxon>
    </lineage>
</organism>
<keyword evidence="7" id="KW-0010">Activator</keyword>
<dbReference type="InterPro" id="IPR036388">
    <property type="entry name" value="WH-like_DNA-bd_sf"/>
</dbReference>
<evidence type="ECO:0000256" key="8">
    <source>
        <dbReference type="ARBA" id="ARBA00023163"/>
    </source>
</evidence>
<dbReference type="PROSITE" id="PS51755">
    <property type="entry name" value="OMPR_PHOB"/>
    <property type="match status" value="1"/>
</dbReference>
<dbReference type="PROSITE" id="PS50110">
    <property type="entry name" value="RESPONSE_REGULATORY"/>
    <property type="match status" value="1"/>
</dbReference>